<dbReference type="NCBIfam" id="NF005704">
    <property type="entry name" value="PRK07516.1"/>
    <property type="match status" value="1"/>
</dbReference>
<dbReference type="EMBL" id="VMNK01000003">
    <property type="protein sequence ID" value="TVO59163.1"/>
    <property type="molecule type" value="Genomic_DNA"/>
</dbReference>
<dbReference type="InterPro" id="IPR002155">
    <property type="entry name" value="Thiolase"/>
</dbReference>
<dbReference type="InterPro" id="IPR016039">
    <property type="entry name" value="Thiolase-like"/>
</dbReference>
<dbReference type="PIRSF" id="PIRSF000429">
    <property type="entry name" value="Ac-CoA_Ac_transf"/>
    <property type="match status" value="1"/>
</dbReference>
<dbReference type="OrthoDB" id="9785768at2"/>
<organism evidence="3 4">
    <name type="scientific">Denitromonas halophila</name>
    <dbReference type="NCBI Taxonomy" id="1629404"/>
    <lineage>
        <taxon>Bacteria</taxon>
        <taxon>Pseudomonadati</taxon>
        <taxon>Pseudomonadota</taxon>
        <taxon>Betaproteobacteria</taxon>
        <taxon>Rhodocyclales</taxon>
        <taxon>Zoogloeaceae</taxon>
        <taxon>Denitromonas</taxon>
    </lineage>
</organism>
<keyword evidence="4" id="KW-1185">Reference proteome</keyword>
<dbReference type="GO" id="GO:0003988">
    <property type="term" value="F:acetyl-CoA C-acyltransferase activity"/>
    <property type="evidence" value="ECO:0007669"/>
    <property type="project" value="UniProtKB-ARBA"/>
</dbReference>
<feature type="domain" description="Thiolase C-terminal" evidence="2">
    <location>
        <begin position="246"/>
        <end position="382"/>
    </location>
</feature>
<reference evidence="3 4" key="1">
    <citation type="submission" date="2019-07" db="EMBL/GenBank/DDBJ databases">
        <title>The pathways for chlorine oxyanion respiration interact through the shared metabolite chlorate.</title>
        <authorList>
            <person name="Barnum T.P."/>
            <person name="Cheng Y."/>
            <person name="Hill K.A."/>
            <person name="Lucas L.N."/>
            <person name="Carlson H.K."/>
            <person name="Coates J.D."/>
        </authorList>
    </citation>
    <scope>NUCLEOTIDE SEQUENCE [LARGE SCALE GENOMIC DNA]</scope>
    <source>
        <strain evidence="3 4">SFB-3</strain>
    </source>
</reference>
<dbReference type="PANTHER" id="PTHR42870:SF1">
    <property type="entry name" value="NON-SPECIFIC LIPID-TRANSFER PROTEIN-LIKE 2"/>
    <property type="match status" value="1"/>
</dbReference>
<dbReference type="Gene3D" id="3.40.47.10">
    <property type="match status" value="1"/>
</dbReference>
<accession>A0A557R1X9</accession>
<dbReference type="CDD" id="cd00829">
    <property type="entry name" value="SCP-x_thiolase"/>
    <property type="match status" value="1"/>
</dbReference>
<feature type="domain" description="Thiolase N-terminal" evidence="1">
    <location>
        <begin position="6"/>
        <end position="179"/>
    </location>
</feature>
<dbReference type="AlphaFoldDB" id="A0A557R1X9"/>
<comment type="caution">
    <text evidence="3">The sequence shown here is derived from an EMBL/GenBank/DDBJ whole genome shotgun (WGS) entry which is preliminary data.</text>
</comment>
<proteinExistence type="predicted"/>
<dbReference type="Proteomes" id="UP000319502">
    <property type="component" value="Unassembled WGS sequence"/>
</dbReference>
<protein>
    <submittedName>
        <fullName evidence="3">Acetyl-CoA acetyltransferase</fullName>
    </submittedName>
</protein>
<sequence length="385" mass="40549">MQAAMVGWAHTRFGRLDEETLESLVLRVTTEALADAGVAADDVDSIHIGNLGGFDAQSFPAALPLQAAPDLRFKPATRYENACASGSAALHGALDRIAAGRSQIALVIGAEKMNALTTPEVACVLAGCSYQPEEGQLSFPGIFAQMAQAYFDRYGEQLDALAHIAAKNHANGALNPYAHIRKDLGFDYCRHASERNRMVAPPLKVSDCSTVADGAAAMIVVAPERIGDFRKAVGFRATAQVTDYLPMSMRDVIAFEGPRRAFAQAMTAAGARLDDLAFAEVHDCFTIAELLSYEAMGLAQQGEGARVILDGVSRRDGRLPINPSGGLKAKGHPVGATGVSMHVMSAMQLTGSAGDIQVPDARLGAVFNMGGSAVASYVSILEAIK</sequence>
<evidence type="ECO:0000313" key="3">
    <source>
        <dbReference type="EMBL" id="TVO59163.1"/>
    </source>
</evidence>
<gene>
    <name evidence="3" type="ORF">FHP91_05530</name>
</gene>
<evidence type="ECO:0000259" key="2">
    <source>
        <dbReference type="Pfam" id="PF22691"/>
    </source>
</evidence>
<dbReference type="Pfam" id="PF22691">
    <property type="entry name" value="Thiolase_C_1"/>
    <property type="match status" value="1"/>
</dbReference>
<dbReference type="SUPFAM" id="SSF53901">
    <property type="entry name" value="Thiolase-like"/>
    <property type="match status" value="1"/>
</dbReference>
<dbReference type="PANTHER" id="PTHR42870">
    <property type="entry name" value="ACETYL-COA C-ACETYLTRANSFERASE"/>
    <property type="match status" value="1"/>
</dbReference>
<dbReference type="InterPro" id="IPR020616">
    <property type="entry name" value="Thiolase_N"/>
</dbReference>
<evidence type="ECO:0000259" key="1">
    <source>
        <dbReference type="Pfam" id="PF00108"/>
    </source>
</evidence>
<evidence type="ECO:0000313" key="4">
    <source>
        <dbReference type="Proteomes" id="UP000319502"/>
    </source>
</evidence>
<name>A0A557R1X9_9RHOO</name>
<keyword evidence="3" id="KW-0808">Transferase</keyword>
<dbReference type="InterPro" id="IPR055140">
    <property type="entry name" value="Thiolase_C_2"/>
</dbReference>
<dbReference type="Pfam" id="PF00108">
    <property type="entry name" value="Thiolase_N"/>
    <property type="match status" value="1"/>
</dbReference>